<dbReference type="SUPFAM" id="SSF52540">
    <property type="entry name" value="P-loop containing nucleoside triphosphate hydrolases"/>
    <property type="match status" value="1"/>
</dbReference>
<keyword evidence="4 6" id="KW-0067">ATP-binding</keyword>
<dbReference type="PANTHER" id="PTHR46743:SF2">
    <property type="entry name" value="TEICHOIC ACIDS EXPORT ATP-BINDING PROTEIN TAGH"/>
    <property type="match status" value="1"/>
</dbReference>
<organism evidence="6">
    <name type="scientific">Marivirga arenosa</name>
    <dbReference type="NCBI Taxonomy" id="3059076"/>
    <lineage>
        <taxon>Bacteria</taxon>
        <taxon>Pseudomonadati</taxon>
        <taxon>Bacteroidota</taxon>
        <taxon>Cytophagia</taxon>
        <taxon>Cytophagales</taxon>
        <taxon>Marivirgaceae</taxon>
        <taxon>Marivirga</taxon>
    </lineage>
</organism>
<dbReference type="InterPro" id="IPR050683">
    <property type="entry name" value="Bact_Polysacc_Export_ATP-bd"/>
</dbReference>
<dbReference type="CDD" id="cd03220">
    <property type="entry name" value="ABC_KpsT_Wzt"/>
    <property type="match status" value="1"/>
</dbReference>
<evidence type="ECO:0000256" key="1">
    <source>
        <dbReference type="ARBA" id="ARBA00005417"/>
    </source>
</evidence>
<evidence type="ECO:0000313" key="6">
    <source>
        <dbReference type="EMBL" id="WKK82570.2"/>
    </source>
</evidence>
<dbReference type="GO" id="GO:0005524">
    <property type="term" value="F:ATP binding"/>
    <property type="evidence" value="ECO:0007669"/>
    <property type="project" value="UniProtKB-KW"/>
</dbReference>
<keyword evidence="2" id="KW-0813">Transport</keyword>
<dbReference type="Gene3D" id="3.40.50.300">
    <property type="entry name" value="P-loop containing nucleotide triphosphate hydrolases"/>
    <property type="match status" value="1"/>
</dbReference>
<comment type="similarity">
    <text evidence="1">Belongs to the ABC transporter superfamily.</text>
</comment>
<proteinExistence type="inferred from homology"/>
<dbReference type="PROSITE" id="PS00211">
    <property type="entry name" value="ABC_TRANSPORTER_1"/>
    <property type="match status" value="1"/>
</dbReference>
<gene>
    <name evidence="6" type="ORF">QYS47_11310</name>
</gene>
<dbReference type="GO" id="GO:0016887">
    <property type="term" value="F:ATP hydrolysis activity"/>
    <property type="evidence" value="ECO:0007669"/>
    <property type="project" value="InterPro"/>
</dbReference>
<protein>
    <submittedName>
        <fullName evidence="6">ABC transporter ATP-binding protein</fullName>
    </submittedName>
</protein>
<dbReference type="EMBL" id="CP129968">
    <property type="protein sequence ID" value="WKK82570.2"/>
    <property type="molecule type" value="Genomic_DNA"/>
</dbReference>
<reference evidence="6" key="1">
    <citation type="submission" date="2023-08" db="EMBL/GenBank/DDBJ databases">
        <title>Comparative genomics and taxonomic characterization of three novel marine species of genus Marivirga.</title>
        <authorList>
            <person name="Muhammad N."/>
            <person name="Kim S.-G."/>
        </authorList>
    </citation>
    <scope>NUCLEOTIDE SEQUENCE</scope>
    <source>
        <strain evidence="6">BKB1-2</strain>
    </source>
</reference>
<dbReference type="InterPro" id="IPR003439">
    <property type="entry name" value="ABC_transporter-like_ATP-bd"/>
</dbReference>
<evidence type="ECO:0000256" key="2">
    <source>
        <dbReference type="ARBA" id="ARBA00022448"/>
    </source>
</evidence>
<evidence type="ECO:0000259" key="5">
    <source>
        <dbReference type="PROSITE" id="PS50893"/>
    </source>
</evidence>
<sequence length="401" mass="44698">MSNTAISVENLGKNYIIGHKKEGDFRHAVGNKLKNIFKPDASEKEVFWALKDINFEIKHGEAVGIIGRNGAGKSTLLKILSRITDPSTGRFEINGRVSSLLEVGTGFHAELSGRENIYLNGTILGMKRAEIRQKFDEIVDFSGVEKFLDTPVKHYSSGMKVRLAFSVAAHLEPEILIVDEVLAVGDAEFQKKCLGKMDQVSKNEGRTVLFVSHNMVAVNQLCSKGILLNSGRLNMVGSMNDIIKQYINSNDEGGLTIWKNHNFNKDIPIDLKSAGTSLEGKQPNLKLDINLSVQSNKYHSKCFLAFDILNEMDSAIFQSIPIEKGFISPSMSEKHFTFRVHLPALIPGRYFVSVWLGSNYTETIFWHKNILSFDVNDSPIEGRTMQHSKSNGSLICNSEMI</sequence>
<keyword evidence="3" id="KW-0547">Nucleotide-binding</keyword>
<dbReference type="GO" id="GO:0016020">
    <property type="term" value="C:membrane"/>
    <property type="evidence" value="ECO:0007669"/>
    <property type="project" value="InterPro"/>
</dbReference>
<dbReference type="GO" id="GO:0140359">
    <property type="term" value="F:ABC-type transporter activity"/>
    <property type="evidence" value="ECO:0007669"/>
    <property type="project" value="InterPro"/>
</dbReference>
<dbReference type="RefSeq" id="WP_322347605.1">
    <property type="nucleotide sequence ID" value="NZ_CP129968.2"/>
</dbReference>
<name>A0AA49JHT4_9BACT</name>
<dbReference type="InterPro" id="IPR015860">
    <property type="entry name" value="ABC_transpr_TagH-like"/>
</dbReference>
<dbReference type="InterPro" id="IPR003593">
    <property type="entry name" value="AAA+_ATPase"/>
</dbReference>
<dbReference type="PANTHER" id="PTHR46743">
    <property type="entry name" value="TEICHOIC ACIDS EXPORT ATP-BINDING PROTEIN TAGH"/>
    <property type="match status" value="1"/>
</dbReference>
<evidence type="ECO:0000256" key="3">
    <source>
        <dbReference type="ARBA" id="ARBA00022741"/>
    </source>
</evidence>
<dbReference type="Proteomes" id="UP001232019">
    <property type="component" value="Chromosome"/>
</dbReference>
<dbReference type="PROSITE" id="PS50893">
    <property type="entry name" value="ABC_TRANSPORTER_2"/>
    <property type="match status" value="1"/>
</dbReference>
<dbReference type="InterPro" id="IPR027417">
    <property type="entry name" value="P-loop_NTPase"/>
</dbReference>
<dbReference type="InterPro" id="IPR017871">
    <property type="entry name" value="ABC_transporter-like_CS"/>
</dbReference>
<dbReference type="SMART" id="SM00382">
    <property type="entry name" value="AAA"/>
    <property type="match status" value="1"/>
</dbReference>
<accession>A0AA49JHT4</accession>
<dbReference type="KEGG" id="marp:QYS47_11310"/>
<evidence type="ECO:0000256" key="4">
    <source>
        <dbReference type="ARBA" id="ARBA00022840"/>
    </source>
</evidence>
<dbReference type="Pfam" id="PF00005">
    <property type="entry name" value="ABC_tran"/>
    <property type="match status" value="1"/>
</dbReference>
<feature type="domain" description="ABC transporter" evidence="5">
    <location>
        <begin position="31"/>
        <end position="255"/>
    </location>
</feature>
<dbReference type="AlphaFoldDB" id="A0AA49JHT4"/>